<keyword evidence="3" id="KW-1185">Reference proteome</keyword>
<name>A0ABP7WQ13_9ACTN</name>
<organism evidence="2 3">
    <name type="scientific">Actinomadura miaoliensis</name>
    <dbReference type="NCBI Taxonomy" id="430685"/>
    <lineage>
        <taxon>Bacteria</taxon>
        <taxon>Bacillati</taxon>
        <taxon>Actinomycetota</taxon>
        <taxon>Actinomycetes</taxon>
        <taxon>Streptosporangiales</taxon>
        <taxon>Thermomonosporaceae</taxon>
        <taxon>Actinomadura</taxon>
    </lineage>
</organism>
<feature type="domain" description="PucR C-terminal helix-turn-helix" evidence="1">
    <location>
        <begin position="266"/>
        <end position="321"/>
    </location>
</feature>
<sequence>MRELAGRLAALDPDAGAAVRVIAYFDRLTQARAGLEAIVRGAAVLAGCPARLVDPRRRVRVRVTETGHRDDAGTPPDPAWPRAAVEPDGDAALWLERPGPAGTVEAIVLERAATAARDVLDRTRGRAPVHDPALVELLCDASAPEAARLQAAHRLGLPAAGAVRAVAVEDGQPRIATGSAPPVTDGRRAGVGPAVALRDLPSSWRAARTALRLTASGTDEDPGPRVVHADEIGGLAVLAESVGPGTPPSPDVEALHRAASAAPWMLATLDAVATAASLRAAAASLTLHHSTLQERLAHAERLLGWNVRGPHGKLRLQLALVLRRLHRAPGP</sequence>
<dbReference type="EMBL" id="BAAAZG010000050">
    <property type="protein sequence ID" value="GAA4093540.1"/>
    <property type="molecule type" value="Genomic_DNA"/>
</dbReference>
<reference evidence="3" key="1">
    <citation type="journal article" date="2019" name="Int. J. Syst. Evol. Microbiol.">
        <title>The Global Catalogue of Microorganisms (GCM) 10K type strain sequencing project: providing services to taxonomists for standard genome sequencing and annotation.</title>
        <authorList>
            <consortium name="The Broad Institute Genomics Platform"/>
            <consortium name="The Broad Institute Genome Sequencing Center for Infectious Disease"/>
            <person name="Wu L."/>
            <person name="Ma J."/>
        </authorList>
    </citation>
    <scope>NUCLEOTIDE SEQUENCE [LARGE SCALE GENOMIC DNA]</scope>
    <source>
        <strain evidence="3">JCM 16702</strain>
    </source>
</reference>
<dbReference type="Gene3D" id="1.10.10.2840">
    <property type="entry name" value="PucR C-terminal helix-turn-helix domain"/>
    <property type="match status" value="1"/>
</dbReference>
<dbReference type="Pfam" id="PF13556">
    <property type="entry name" value="HTH_30"/>
    <property type="match status" value="1"/>
</dbReference>
<dbReference type="InterPro" id="IPR051448">
    <property type="entry name" value="CdaR-like_regulators"/>
</dbReference>
<protein>
    <submittedName>
        <fullName evidence="2">Helix-turn-helix domain-containing protein</fullName>
    </submittedName>
</protein>
<dbReference type="Proteomes" id="UP001500683">
    <property type="component" value="Unassembled WGS sequence"/>
</dbReference>
<proteinExistence type="predicted"/>
<dbReference type="RefSeq" id="WP_344955177.1">
    <property type="nucleotide sequence ID" value="NZ_BAAAZG010000050.1"/>
</dbReference>
<dbReference type="InterPro" id="IPR042070">
    <property type="entry name" value="PucR_C-HTH_sf"/>
</dbReference>
<evidence type="ECO:0000313" key="2">
    <source>
        <dbReference type="EMBL" id="GAA4093540.1"/>
    </source>
</evidence>
<dbReference type="PANTHER" id="PTHR33744:SF1">
    <property type="entry name" value="DNA-BINDING TRANSCRIPTIONAL ACTIVATOR ADER"/>
    <property type="match status" value="1"/>
</dbReference>
<gene>
    <name evidence="2" type="ORF">GCM10022214_64510</name>
</gene>
<evidence type="ECO:0000313" key="3">
    <source>
        <dbReference type="Proteomes" id="UP001500683"/>
    </source>
</evidence>
<evidence type="ECO:0000259" key="1">
    <source>
        <dbReference type="Pfam" id="PF13556"/>
    </source>
</evidence>
<comment type="caution">
    <text evidence="2">The sequence shown here is derived from an EMBL/GenBank/DDBJ whole genome shotgun (WGS) entry which is preliminary data.</text>
</comment>
<dbReference type="InterPro" id="IPR025736">
    <property type="entry name" value="PucR_C-HTH_dom"/>
</dbReference>
<dbReference type="PANTHER" id="PTHR33744">
    <property type="entry name" value="CARBOHYDRATE DIACID REGULATOR"/>
    <property type="match status" value="1"/>
</dbReference>
<accession>A0ABP7WQ13</accession>